<evidence type="ECO:0000256" key="1">
    <source>
        <dbReference type="ARBA" id="ARBA00022527"/>
    </source>
</evidence>
<keyword evidence="3" id="KW-0067">ATP-binding</keyword>
<evidence type="ECO:0000259" key="5">
    <source>
        <dbReference type="PROSITE" id="PS50011"/>
    </source>
</evidence>
<dbReference type="PROSITE" id="PS50011">
    <property type="entry name" value="PROTEIN_KINASE_DOM"/>
    <property type="match status" value="1"/>
</dbReference>
<organism evidence="6 7">
    <name type="scientific">Rhizoctonia solani</name>
    <dbReference type="NCBI Taxonomy" id="456999"/>
    <lineage>
        <taxon>Eukaryota</taxon>
        <taxon>Fungi</taxon>
        <taxon>Dikarya</taxon>
        <taxon>Basidiomycota</taxon>
        <taxon>Agaricomycotina</taxon>
        <taxon>Agaricomycetes</taxon>
        <taxon>Cantharellales</taxon>
        <taxon>Ceratobasidiaceae</taxon>
        <taxon>Rhizoctonia</taxon>
    </lineage>
</organism>
<proteinExistence type="predicted"/>
<dbReference type="GO" id="GO:0004674">
    <property type="term" value="F:protein serine/threonine kinase activity"/>
    <property type="evidence" value="ECO:0007669"/>
    <property type="project" value="UniProtKB-KW"/>
</dbReference>
<dbReference type="EMBL" id="CAJNJQ010001645">
    <property type="protein sequence ID" value="CAE7145420.1"/>
    <property type="molecule type" value="Genomic_DNA"/>
</dbReference>
<keyword evidence="1" id="KW-0808">Transferase</keyword>
<accession>A0A8H3E581</accession>
<dbReference type="PANTHER" id="PTHR24055">
    <property type="entry name" value="MITOGEN-ACTIVATED PROTEIN KINASE"/>
    <property type="match status" value="1"/>
</dbReference>
<dbReference type="InterPro" id="IPR050117">
    <property type="entry name" value="MAPK"/>
</dbReference>
<evidence type="ECO:0000313" key="6">
    <source>
        <dbReference type="EMBL" id="CAE7145420.1"/>
    </source>
</evidence>
<feature type="domain" description="Protein kinase" evidence="5">
    <location>
        <begin position="21"/>
        <end position="446"/>
    </location>
</feature>
<protein>
    <recommendedName>
        <fullName evidence="5">Protein kinase domain-containing protein</fullName>
    </recommendedName>
</protein>
<feature type="region of interest" description="Disordered" evidence="4">
    <location>
        <begin position="205"/>
        <end position="227"/>
    </location>
</feature>
<evidence type="ECO:0000256" key="2">
    <source>
        <dbReference type="ARBA" id="ARBA00022741"/>
    </source>
</evidence>
<gene>
    <name evidence="6" type="ORF">RDB_LOCUS80578</name>
</gene>
<dbReference type="Gene3D" id="1.10.510.10">
    <property type="entry name" value="Transferase(Phosphotransferase) domain 1"/>
    <property type="match status" value="1"/>
</dbReference>
<dbReference type="InterPro" id="IPR000719">
    <property type="entry name" value="Prot_kinase_dom"/>
</dbReference>
<dbReference type="AlphaFoldDB" id="A0A8H3E581"/>
<dbReference type="InterPro" id="IPR011009">
    <property type="entry name" value="Kinase-like_dom_sf"/>
</dbReference>
<name>A0A8H3E581_9AGAM</name>
<evidence type="ECO:0000256" key="4">
    <source>
        <dbReference type="SAM" id="MobiDB-lite"/>
    </source>
</evidence>
<keyword evidence="2" id="KW-0547">Nucleotide-binding</keyword>
<dbReference type="Proteomes" id="UP000663827">
    <property type="component" value="Unassembled WGS sequence"/>
</dbReference>
<evidence type="ECO:0000313" key="7">
    <source>
        <dbReference type="Proteomes" id="UP000663827"/>
    </source>
</evidence>
<keyword evidence="1" id="KW-0723">Serine/threonine-protein kinase</keyword>
<dbReference type="GO" id="GO:0005524">
    <property type="term" value="F:ATP binding"/>
    <property type="evidence" value="ECO:0007669"/>
    <property type="project" value="UniProtKB-KW"/>
</dbReference>
<sequence>MDFDSEGSGEYSFVSSDAGAYDDGQIQAEGIHATIYRTETGENSQTRVSCHEIRAVKAVTAFKNARLEPHDVRSEAYVLARLRHKNIIELLDASYSHQQKLFQIFMPFIPLTLYDLLENPKCSPYLPPKQAPESGQAPRLNLQTVSRFRTLVKSFLFQIASAVAYLHTNSQPVAHRDLKPSNILVQPDGCIKLIDFGISWEGRPRGRGGSFEEDRGNNGNGRLSGFVDAPKPEWDETPERMCCQVSSGAPELLFAPQQYDAYASDLWSLGVLASGFFTSVRFEPKHSASEPGEFDWDALVVESDRSPHEPDSMNNPPDATLPFNVPGSVTSMDRIGSWHRMPLFDNTRGEIGLIASIFKLLGTPTETTWPEFNALPAASALIFNPMLPKPLRPLLPNLMPYEGASLTNNLDCMPDRDNVVDLMQSLVRYPPQSRTSASDLLHHPYFHQGSHIILPPGYIDTGCSKQPLQVESSILADLISQLIETSNDEDSKPLLE</sequence>
<dbReference type="SMART" id="SM00220">
    <property type="entry name" value="S_TKc"/>
    <property type="match status" value="1"/>
</dbReference>
<dbReference type="InterPro" id="IPR008271">
    <property type="entry name" value="Ser/Thr_kinase_AS"/>
</dbReference>
<dbReference type="Pfam" id="PF00069">
    <property type="entry name" value="Pkinase"/>
    <property type="match status" value="1"/>
</dbReference>
<evidence type="ECO:0000256" key="3">
    <source>
        <dbReference type="ARBA" id="ARBA00022840"/>
    </source>
</evidence>
<comment type="caution">
    <text evidence="6">The sequence shown here is derived from an EMBL/GenBank/DDBJ whole genome shotgun (WGS) entry which is preliminary data.</text>
</comment>
<reference evidence="6" key="1">
    <citation type="submission" date="2021-01" db="EMBL/GenBank/DDBJ databases">
        <authorList>
            <person name="Kaushik A."/>
        </authorList>
    </citation>
    <scope>NUCLEOTIDE SEQUENCE</scope>
    <source>
        <strain evidence="6">AG5</strain>
    </source>
</reference>
<keyword evidence="1" id="KW-0418">Kinase</keyword>
<dbReference type="Gene3D" id="3.30.200.20">
    <property type="entry name" value="Phosphorylase Kinase, domain 1"/>
    <property type="match status" value="1"/>
</dbReference>
<dbReference type="PROSITE" id="PS00108">
    <property type="entry name" value="PROTEIN_KINASE_ST"/>
    <property type="match status" value="1"/>
</dbReference>
<dbReference type="SUPFAM" id="SSF56112">
    <property type="entry name" value="Protein kinase-like (PK-like)"/>
    <property type="match status" value="1"/>
</dbReference>